<dbReference type="Proteomes" id="UP000321926">
    <property type="component" value="Unassembled WGS sequence"/>
</dbReference>
<proteinExistence type="predicted"/>
<dbReference type="OrthoDB" id="852207at2"/>
<evidence type="ECO:0000313" key="1">
    <source>
        <dbReference type="EMBL" id="TXK29863.1"/>
    </source>
</evidence>
<evidence type="ECO:0000313" key="2">
    <source>
        <dbReference type="Proteomes" id="UP000321926"/>
    </source>
</evidence>
<sequence length="140" mass="15903">MIIYQNGFMSLDYNPSTDILNVELPNVMEIGVAELKRSLEIVAENIQNYHIKRLLLDSSRVLVDQIEDEEYKGIVGQFLANLMKTRLERIARVNSSRLAHEKRVLQVTAEATQKLGTSITVKTFTGKPEALSWLLVQENS</sequence>
<accession>A0A5C8J4K2</accession>
<dbReference type="EMBL" id="VRTY01000105">
    <property type="protein sequence ID" value="TXK29863.1"/>
    <property type="molecule type" value="Genomic_DNA"/>
</dbReference>
<keyword evidence="2" id="KW-1185">Reference proteome</keyword>
<dbReference type="RefSeq" id="WP_147923607.1">
    <property type="nucleotide sequence ID" value="NZ_VRTY01000105.1"/>
</dbReference>
<dbReference type="AlphaFoldDB" id="A0A5C8J4K2"/>
<evidence type="ECO:0008006" key="3">
    <source>
        <dbReference type="Google" id="ProtNLM"/>
    </source>
</evidence>
<organism evidence="1 2">
    <name type="scientific">Pontibacter qinzhouensis</name>
    <dbReference type="NCBI Taxonomy" id="2603253"/>
    <lineage>
        <taxon>Bacteria</taxon>
        <taxon>Pseudomonadati</taxon>
        <taxon>Bacteroidota</taxon>
        <taxon>Cytophagia</taxon>
        <taxon>Cytophagales</taxon>
        <taxon>Hymenobacteraceae</taxon>
        <taxon>Pontibacter</taxon>
    </lineage>
</organism>
<gene>
    <name evidence="1" type="ORF">FVR03_20295</name>
</gene>
<protein>
    <recommendedName>
        <fullName evidence="3">STAS/SEC14 domain-containing protein</fullName>
    </recommendedName>
</protein>
<name>A0A5C8J4K2_9BACT</name>
<comment type="caution">
    <text evidence="1">The sequence shown here is derived from an EMBL/GenBank/DDBJ whole genome shotgun (WGS) entry which is preliminary data.</text>
</comment>
<reference evidence="1 2" key="1">
    <citation type="submission" date="2019-08" db="EMBL/GenBank/DDBJ databases">
        <authorList>
            <person name="Shi S."/>
        </authorList>
    </citation>
    <scope>NUCLEOTIDE SEQUENCE [LARGE SCALE GENOMIC DNA]</scope>
    <source>
        <strain evidence="1 2">GY10130</strain>
    </source>
</reference>